<dbReference type="InterPro" id="IPR002220">
    <property type="entry name" value="DapA-like"/>
</dbReference>
<comment type="caution">
    <text evidence="6">The sequence shown here is derived from an EMBL/GenBank/DDBJ whole genome shotgun (WGS) entry which is preliminary data.</text>
</comment>
<keyword evidence="5" id="KW-0812">Transmembrane</keyword>
<keyword evidence="3" id="KW-0704">Schiff base</keyword>
<dbReference type="EMBL" id="BAAANY010000010">
    <property type="protein sequence ID" value="GAA1681325.1"/>
    <property type="molecule type" value="Genomic_DNA"/>
</dbReference>
<evidence type="ECO:0000313" key="7">
    <source>
        <dbReference type="Proteomes" id="UP001500618"/>
    </source>
</evidence>
<keyword evidence="5" id="KW-0472">Membrane</keyword>
<evidence type="ECO:0000256" key="1">
    <source>
        <dbReference type="ARBA" id="ARBA00007592"/>
    </source>
</evidence>
<dbReference type="PIRSF" id="PIRSF001365">
    <property type="entry name" value="DHDPS"/>
    <property type="match status" value="1"/>
</dbReference>
<keyword evidence="2 4" id="KW-0456">Lyase</keyword>
<dbReference type="Pfam" id="PF00701">
    <property type="entry name" value="DHDPS"/>
    <property type="match status" value="1"/>
</dbReference>
<dbReference type="PANTHER" id="PTHR12128:SF66">
    <property type="entry name" value="4-HYDROXY-2-OXOGLUTARATE ALDOLASE, MITOCHONDRIAL"/>
    <property type="match status" value="1"/>
</dbReference>
<evidence type="ECO:0000256" key="2">
    <source>
        <dbReference type="ARBA" id="ARBA00023239"/>
    </source>
</evidence>
<dbReference type="InterPro" id="IPR020625">
    <property type="entry name" value="Schiff_base-form_aldolases_AS"/>
</dbReference>
<reference evidence="6 7" key="1">
    <citation type="journal article" date="2019" name="Int. J. Syst. Evol. Microbiol.">
        <title>The Global Catalogue of Microorganisms (GCM) 10K type strain sequencing project: providing services to taxonomists for standard genome sequencing and annotation.</title>
        <authorList>
            <consortium name="The Broad Institute Genomics Platform"/>
            <consortium name="The Broad Institute Genome Sequencing Center for Infectious Disease"/>
            <person name="Wu L."/>
            <person name="Ma J."/>
        </authorList>
    </citation>
    <scope>NUCLEOTIDE SEQUENCE [LARGE SCALE GENOMIC DNA]</scope>
    <source>
        <strain evidence="6 7">JCM 14718</strain>
    </source>
</reference>
<accession>A0ABN2H3M9</accession>
<keyword evidence="5" id="KW-1133">Transmembrane helix</keyword>
<keyword evidence="7" id="KW-1185">Reference proteome</keyword>
<proteinExistence type="inferred from homology"/>
<dbReference type="SUPFAM" id="SSF51569">
    <property type="entry name" value="Aldolase"/>
    <property type="match status" value="1"/>
</dbReference>
<dbReference type="Proteomes" id="UP001500618">
    <property type="component" value="Unassembled WGS sequence"/>
</dbReference>
<gene>
    <name evidence="6" type="ORF">GCM10009765_33040</name>
</gene>
<evidence type="ECO:0000313" key="6">
    <source>
        <dbReference type="EMBL" id="GAA1681325.1"/>
    </source>
</evidence>
<feature type="transmembrane region" description="Helical" evidence="5">
    <location>
        <begin position="62"/>
        <end position="81"/>
    </location>
</feature>
<dbReference type="SMART" id="SM01130">
    <property type="entry name" value="DHDPS"/>
    <property type="match status" value="1"/>
</dbReference>
<evidence type="ECO:0000256" key="5">
    <source>
        <dbReference type="SAM" id="Phobius"/>
    </source>
</evidence>
<feature type="transmembrane region" description="Helical" evidence="5">
    <location>
        <begin position="34"/>
        <end position="55"/>
    </location>
</feature>
<dbReference type="PRINTS" id="PR00146">
    <property type="entry name" value="DHPICSNTHASE"/>
</dbReference>
<evidence type="ECO:0000256" key="3">
    <source>
        <dbReference type="ARBA" id="ARBA00023270"/>
    </source>
</evidence>
<dbReference type="InterPro" id="IPR013785">
    <property type="entry name" value="Aldolase_TIM"/>
</dbReference>
<protein>
    <submittedName>
        <fullName evidence="6">Dihydrodipicolinate synthase family protein</fullName>
    </submittedName>
</protein>
<name>A0ABN2H3M9_9ACTN</name>
<dbReference type="Gene3D" id="3.20.20.70">
    <property type="entry name" value="Aldolase class I"/>
    <property type="match status" value="1"/>
</dbReference>
<organism evidence="6 7">
    <name type="scientific">Fodinicola feengrottensis</name>
    <dbReference type="NCBI Taxonomy" id="435914"/>
    <lineage>
        <taxon>Bacteria</taxon>
        <taxon>Bacillati</taxon>
        <taxon>Actinomycetota</taxon>
        <taxon>Actinomycetes</taxon>
        <taxon>Mycobacteriales</taxon>
        <taxon>Fodinicola</taxon>
    </lineage>
</organism>
<sequence length="311" mass="32726">MPANLTGVVPPLCTPLTADQEVDVRSLERLTSSLLAAGCTAVLALGSTGEVAFLPDAMRRRVLEVVTGCVAGAVPVLAGVIDMTTMRVVDHVRDAEKYGCAAVVTTAPFYARINAAEIERHFRTIAGSSDLRVYAYDLPVAVGRKLPADLVLRLLADETVAGVKDSSGDDGSLRTLIAMAADAGLENASIMTGSELTVDNALRMGASGVVPGLGNVDPAGYVALYDAATDDNWEIALAEQERLLRLFRIITVADPARIGRSAGALGAFKAALYLLGIIDCPQTMTPQLPLLAEEISVIRELLLDAELTPVR</sequence>
<evidence type="ECO:0000256" key="4">
    <source>
        <dbReference type="PIRNR" id="PIRNR001365"/>
    </source>
</evidence>
<dbReference type="PANTHER" id="PTHR12128">
    <property type="entry name" value="DIHYDRODIPICOLINATE SYNTHASE"/>
    <property type="match status" value="1"/>
</dbReference>
<comment type="similarity">
    <text evidence="1 4">Belongs to the DapA family.</text>
</comment>
<dbReference type="RefSeq" id="WP_344311171.1">
    <property type="nucleotide sequence ID" value="NZ_BAAANY010000010.1"/>
</dbReference>
<dbReference type="CDD" id="cd00408">
    <property type="entry name" value="DHDPS-like"/>
    <property type="match status" value="1"/>
</dbReference>
<dbReference type="PROSITE" id="PS00666">
    <property type="entry name" value="DHDPS_2"/>
    <property type="match status" value="1"/>
</dbReference>